<feature type="transmembrane region" description="Helical" evidence="1">
    <location>
        <begin position="117"/>
        <end position="134"/>
    </location>
</feature>
<dbReference type="AlphaFoldDB" id="A0A8S1H840"/>
<dbReference type="Gene3D" id="1.20.1070.10">
    <property type="entry name" value="Rhodopsin 7-helix transmembrane proteins"/>
    <property type="match status" value="1"/>
</dbReference>
<feature type="transmembrane region" description="Helical" evidence="1">
    <location>
        <begin position="35"/>
        <end position="60"/>
    </location>
</feature>
<evidence type="ECO:0008006" key="4">
    <source>
        <dbReference type="Google" id="ProtNLM"/>
    </source>
</evidence>
<dbReference type="PANTHER" id="PTHR22718:SF25">
    <property type="entry name" value="G-PROTEIN COUPLED RECEPTORS FAMILY 1 PROFILE DOMAIN-CONTAINING PROTEIN"/>
    <property type="match status" value="1"/>
</dbReference>
<dbReference type="OrthoDB" id="5868068at2759"/>
<keyword evidence="3" id="KW-1185">Reference proteome</keyword>
<sequence>MATVGIVEVLSTTPIYVETTTPFVATEDPFPFFAIVYHLTVANAIHMLILVSTVLPIMLIEASEDTPQRTWYQWGSRILMVTEYGSLYFTLLMTINRFAVFVWPSLLLIFSKKGIHLMAAFVWAYVIFIVYWNVNWGTVKSFSKKKIAVNEVLLGTNELTSFFTVCSTVLPLVMLVMYGIIFVFIIKKRMIVSSDKKTERDKSLLWQALIVTLSLELMNITDMVTPFLKFGTTWVQWTWTIVIYSISILNQLVNPVMFLLTNKMVRGILWHMFDKNFSKFLSESSEGRTRRGAGPAAVRRHRPILGSFFRGIQRQYFGRLLGTAPNTLNPNARDTIVTF</sequence>
<evidence type="ECO:0000256" key="1">
    <source>
        <dbReference type="SAM" id="Phobius"/>
    </source>
</evidence>
<dbReference type="SUPFAM" id="SSF81321">
    <property type="entry name" value="Family A G protein-coupled receptor-like"/>
    <property type="match status" value="1"/>
</dbReference>
<feature type="transmembrane region" description="Helical" evidence="1">
    <location>
        <begin position="162"/>
        <end position="184"/>
    </location>
</feature>
<dbReference type="Proteomes" id="UP000835052">
    <property type="component" value="Unassembled WGS sequence"/>
</dbReference>
<proteinExistence type="predicted"/>
<protein>
    <recommendedName>
        <fullName evidence="4">G-protein coupled receptors family 1 profile domain-containing protein</fullName>
    </recommendedName>
</protein>
<keyword evidence="1" id="KW-0472">Membrane</keyword>
<evidence type="ECO:0000313" key="2">
    <source>
        <dbReference type="EMBL" id="CAD6191407.1"/>
    </source>
</evidence>
<name>A0A8S1H840_9PELO</name>
<reference evidence="2" key="1">
    <citation type="submission" date="2020-10" db="EMBL/GenBank/DDBJ databases">
        <authorList>
            <person name="Kikuchi T."/>
        </authorList>
    </citation>
    <scope>NUCLEOTIDE SEQUENCE</scope>
    <source>
        <strain evidence="2">NKZ352</strain>
    </source>
</reference>
<keyword evidence="1" id="KW-0812">Transmembrane</keyword>
<feature type="transmembrane region" description="Helical" evidence="1">
    <location>
        <begin position="87"/>
        <end position="110"/>
    </location>
</feature>
<dbReference type="EMBL" id="CAJGYM010000021">
    <property type="protein sequence ID" value="CAD6191407.1"/>
    <property type="molecule type" value="Genomic_DNA"/>
</dbReference>
<accession>A0A8S1H840</accession>
<gene>
    <name evidence="2" type="ORF">CAUJ_LOCUS7326</name>
</gene>
<dbReference type="PANTHER" id="PTHR22718">
    <property type="entry name" value="SERPENTINE RECEPTOR, CLASS X"/>
    <property type="match status" value="1"/>
</dbReference>
<comment type="caution">
    <text evidence="2">The sequence shown here is derived from an EMBL/GenBank/DDBJ whole genome shotgun (WGS) entry which is preliminary data.</text>
</comment>
<organism evidence="2 3">
    <name type="scientific">Caenorhabditis auriculariae</name>
    <dbReference type="NCBI Taxonomy" id="2777116"/>
    <lineage>
        <taxon>Eukaryota</taxon>
        <taxon>Metazoa</taxon>
        <taxon>Ecdysozoa</taxon>
        <taxon>Nematoda</taxon>
        <taxon>Chromadorea</taxon>
        <taxon>Rhabditida</taxon>
        <taxon>Rhabditina</taxon>
        <taxon>Rhabditomorpha</taxon>
        <taxon>Rhabditoidea</taxon>
        <taxon>Rhabditidae</taxon>
        <taxon>Peloderinae</taxon>
        <taxon>Caenorhabditis</taxon>
    </lineage>
</organism>
<feature type="transmembrane region" description="Helical" evidence="1">
    <location>
        <begin position="204"/>
        <end position="221"/>
    </location>
</feature>
<evidence type="ECO:0000313" key="3">
    <source>
        <dbReference type="Proteomes" id="UP000835052"/>
    </source>
</evidence>
<dbReference type="CDD" id="cd00637">
    <property type="entry name" value="7tm_classA_rhodopsin-like"/>
    <property type="match status" value="1"/>
</dbReference>
<feature type="transmembrane region" description="Helical" evidence="1">
    <location>
        <begin position="241"/>
        <end position="260"/>
    </location>
</feature>
<keyword evidence="1" id="KW-1133">Transmembrane helix</keyword>